<protein>
    <submittedName>
        <fullName evidence="1">Uncharacterized protein</fullName>
    </submittedName>
</protein>
<name>A0A834BXY0_ORYME</name>
<evidence type="ECO:0000313" key="2">
    <source>
        <dbReference type="Proteomes" id="UP000646548"/>
    </source>
</evidence>
<reference evidence="1" key="1">
    <citation type="journal article" name="BMC Genomics">
        <title>Long-read sequencing and de novo genome assembly of marine medaka (Oryzias melastigma).</title>
        <authorList>
            <person name="Liang P."/>
            <person name="Saqib H.S.A."/>
            <person name="Ni X."/>
            <person name="Shen Y."/>
        </authorList>
    </citation>
    <scope>NUCLEOTIDE SEQUENCE</scope>
    <source>
        <strain evidence="1">Bigg-433</strain>
    </source>
</reference>
<organism evidence="1 2">
    <name type="scientific">Oryzias melastigma</name>
    <name type="common">Marine medaka</name>
    <dbReference type="NCBI Taxonomy" id="30732"/>
    <lineage>
        <taxon>Eukaryota</taxon>
        <taxon>Metazoa</taxon>
        <taxon>Chordata</taxon>
        <taxon>Craniata</taxon>
        <taxon>Vertebrata</taxon>
        <taxon>Euteleostomi</taxon>
        <taxon>Actinopterygii</taxon>
        <taxon>Neopterygii</taxon>
        <taxon>Teleostei</taxon>
        <taxon>Neoteleostei</taxon>
        <taxon>Acanthomorphata</taxon>
        <taxon>Ovalentaria</taxon>
        <taxon>Atherinomorphae</taxon>
        <taxon>Beloniformes</taxon>
        <taxon>Adrianichthyidae</taxon>
        <taxon>Oryziinae</taxon>
        <taxon>Oryzias</taxon>
    </lineage>
</organism>
<evidence type="ECO:0000313" key="1">
    <source>
        <dbReference type="EMBL" id="KAF6716291.1"/>
    </source>
</evidence>
<dbReference type="AlphaFoldDB" id="A0A834BXY0"/>
<dbReference type="Proteomes" id="UP000646548">
    <property type="component" value="Unassembled WGS sequence"/>
</dbReference>
<accession>A0A834BXY0</accession>
<comment type="caution">
    <text evidence="1">The sequence shown here is derived from an EMBL/GenBank/DDBJ whole genome shotgun (WGS) entry which is preliminary data.</text>
</comment>
<gene>
    <name evidence="1" type="ORF">FQA47_015523</name>
</gene>
<proteinExistence type="predicted"/>
<sequence length="73" mass="7938">MADGAPPPVLEPCLLNEIRDFHDVVITAVFLPKGDGLISLSEDGDKPLPQFVLAFLYLCNQRKSHSSVSKISS</sequence>
<dbReference type="EMBL" id="WKFB01000979">
    <property type="protein sequence ID" value="KAF6716291.1"/>
    <property type="molecule type" value="Genomic_DNA"/>
</dbReference>